<dbReference type="PANTHER" id="PTHR22939:SF129">
    <property type="entry name" value="SERINE PROTEASE HTRA2, MITOCHONDRIAL"/>
    <property type="match status" value="1"/>
</dbReference>
<name>A0ABP9NIH2_9GAMM</name>
<organism evidence="9 10">
    <name type="scientific">Orbus sasakiae</name>
    <dbReference type="NCBI Taxonomy" id="1078475"/>
    <lineage>
        <taxon>Bacteria</taxon>
        <taxon>Pseudomonadati</taxon>
        <taxon>Pseudomonadota</taxon>
        <taxon>Gammaproteobacteria</taxon>
        <taxon>Orbales</taxon>
        <taxon>Orbaceae</taxon>
        <taxon>Orbus</taxon>
    </lineage>
</organism>
<dbReference type="PANTHER" id="PTHR22939">
    <property type="entry name" value="SERINE PROTEASE FAMILY S1C HTRA-RELATED"/>
    <property type="match status" value="1"/>
</dbReference>
<gene>
    <name evidence="9" type="primary">degQ</name>
    <name evidence="9" type="ORF">GCM10023211_23300</name>
</gene>
<evidence type="ECO:0000256" key="7">
    <source>
        <dbReference type="SAM" id="SignalP"/>
    </source>
</evidence>
<reference evidence="10" key="1">
    <citation type="journal article" date="2019" name="Int. J. Syst. Evol. Microbiol.">
        <title>The Global Catalogue of Microorganisms (GCM) 10K type strain sequencing project: providing services to taxonomists for standard genome sequencing and annotation.</title>
        <authorList>
            <consortium name="The Broad Institute Genomics Platform"/>
            <consortium name="The Broad Institute Genome Sequencing Center for Infectious Disease"/>
            <person name="Wu L."/>
            <person name="Ma J."/>
        </authorList>
    </citation>
    <scope>NUCLEOTIDE SEQUENCE [LARGE SCALE GENOMIC DNA]</scope>
    <source>
        <strain evidence="10">JCM 18050</strain>
    </source>
</reference>
<comment type="similarity">
    <text evidence="1">Belongs to the peptidase S1C family.</text>
</comment>
<keyword evidence="6" id="KW-0720">Serine protease</keyword>
<evidence type="ECO:0000256" key="2">
    <source>
        <dbReference type="ARBA" id="ARBA00022670"/>
    </source>
</evidence>
<dbReference type="InterPro" id="IPR009003">
    <property type="entry name" value="Peptidase_S1_PA"/>
</dbReference>
<keyword evidence="2" id="KW-0645">Protease</keyword>
<accession>A0ABP9NIH2</accession>
<proteinExistence type="inferred from homology"/>
<dbReference type="InterPro" id="IPR011782">
    <property type="entry name" value="Pept_S1C_Do"/>
</dbReference>
<evidence type="ECO:0000256" key="3">
    <source>
        <dbReference type="ARBA" id="ARBA00022729"/>
    </source>
</evidence>
<keyword evidence="5" id="KW-0378">Hydrolase</keyword>
<dbReference type="CDD" id="cd23084">
    <property type="entry name" value="cpPDZ2_DegP-like"/>
    <property type="match status" value="1"/>
</dbReference>
<dbReference type="InterPro" id="IPR001940">
    <property type="entry name" value="Peptidase_S1C"/>
</dbReference>
<dbReference type="Gene3D" id="2.30.42.10">
    <property type="match status" value="2"/>
</dbReference>
<evidence type="ECO:0000259" key="8">
    <source>
        <dbReference type="PROSITE" id="PS50106"/>
    </source>
</evidence>
<dbReference type="SUPFAM" id="SSF50156">
    <property type="entry name" value="PDZ domain-like"/>
    <property type="match status" value="2"/>
</dbReference>
<evidence type="ECO:0000256" key="4">
    <source>
        <dbReference type="ARBA" id="ARBA00022737"/>
    </source>
</evidence>
<evidence type="ECO:0000256" key="5">
    <source>
        <dbReference type="ARBA" id="ARBA00022801"/>
    </source>
</evidence>
<dbReference type="PRINTS" id="PR00834">
    <property type="entry name" value="PROTEASES2C"/>
</dbReference>
<feature type="domain" description="PDZ" evidence="8">
    <location>
        <begin position="264"/>
        <end position="355"/>
    </location>
</feature>
<dbReference type="InterPro" id="IPR036034">
    <property type="entry name" value="PDZ_sf"/>
</dbReference>
<dbReference type="Pfam" id="PF00595">
    <property type="entry name" value="PDZ"/>
    <property type="match status" value="2"/>
</dbReference>
<evidence type="ECO:0000313" key="9">
    <source>
        <dbReference type="EMBL" id="GAA5114113.1"/>
    </source>
</evidence>
<dbReference type="Gene3D" id="2.40.10.120">
    <property type="match status" value="1"/>
</dbReference>
<dbReference type="PROSITE" id="PS50106">
    <property type="entry name" value="PDZ"/>
    <property type="match status" value="2"/>
</dbReference>
<protein>
    <submittedName>
        <fullName evidence="9">Serine endoprotease DegQ</fullName>
    </submittedName>
</protein>
<feature type="domain" description="PDZ" evidence="8">
    <location>
        <begin position="361"/>
        <end position="452"/>
    </location>
</feature>
<evidence type="ECO:0000256" key="1">
    <source>
        <dbReference type="ARBA" id="ARBA00010541"/>
    </source>
</evidence>
<dbReference type="SUPFAM" id="SSF50494">
    <property type="entry name" value="Trypsin-like serine proteases"/>
    <property type="match status" value="1"/>
</dbReference>
<comment type="caution">
    <text evidence="9">The sequence shown here is derived from an EMBL/GenBank/DDBJ whole genome shotgun (WGS) entry which is preliminary data.</text>
</comment>
<keyword evidence="3 7" id="KW-0732">Signal</keyword>
<evidence type="ECO:0000313" key="10">
    <source>
        <dbReference type="Proteomes" id="UP001500171"/>
    </source>
</evidence>
<dbReference type="Pfam" id="PF13365">
    <property type="entry name" value="Trypsin_2"/>
    <property type="match status" value="1"/>
</dbReference>
<dbReference type="InterPro" id="IPR001478">
    <property type="entry name" value="PDZ"/>
</dbReference>
<keyword evidence="10" id="KW-1185">Reference proteome</keyword>
<feature type="signal peptide" evidence="7">
    <location>
        <begin position="1"/>
        <end position="29"/>
    </location>
</feature>
<dbReference type="Proteomes" id="UP001500171">
    <property type="component" value="Unassembled WGS sequence"/>
</dbReference>
<sequence>MNNTFNFPKKSLTVLTLAIGLCLGSVAQAEIKLPSFITSSEGKTQALPSLAPMLEHVLPSVVSIKVEGTAQVQNNIPEEFRRFFGYPENQSRAFTGQGSGVIIDADKGYVVTNNHVIDNADKIMIQVNDGREFTAKLIGKDPLTDIALLQVDNAKNLNAIPMADSDKLRVGDFAVAIGNPFGIGQTVTSGIISALARTGLNMNGFENFIQTDASINRGNSGGALVNLNGELIGINTAIIAPGGGNVGIGFAIPSNMVKSLTDQLTEFGQVKRGVLGIKGNELTSDIAKAFDLDVQKGAFVSEVLDESAAKEAGIKAGDVIVSMNGKPIESFAELRAKIATAGAGRDVTLGLIRDGKALNVKVKLKNSDESSTEAKTLHPNLEGANLINGEANGQEGVLIDKIVAGSPASRLGLQEGDVITGVNRNPINNIADLRKIIDSKPAAIALNIVRGNSRVYLILR</sequence>
<evidence type="ECO:0000256" key="6">
    <source>
        <dbReference type="ARBA" id="ARBA00022825"/>
    </source>
</evidence>
<dbReference type="RefSeq" id="WP_345492423.1">
    <property type="nucleotide sequence ID" value="NZ_BAABHY010000006.1"/>
</dbReference>
<dbReference type="SMART" id="SM00228">
    <property type="entry name" value="PDZ"/>
    <property type="match status" value="2"/>
</dbReference>
<keyword evidence="4" id="KW-0677">Repeat</keyword>
<feature type="chain" id="PRO_5045671399" evidence="7">
    <location>
        <begin position="30"/>
        <end position="460"/>
    </location>
</feature>
<dbReference type="EMBL" id="BAABHY010000006">
    <property type="protein sequence ID" value="GAA5114113.1"/>
    <property type="molecule type" value="Genomic_DNA"/>
</dbReference>
<dbReference type="NCBIfam" id="TIGR02037">
    <property type="entry name" value="degP_htrA_DO"/>
    <property type="match status" value="1"/>
</dbReference>
<dbReference type="CDD" id="cd10839">
    <property type="entry name" value="cpPDZ1_DegP-like"/>
    <property type="match status" value="1"/>
</dbReference>